<dbReference type="AlphaFoldDB" id="A0A917R2I5"/>
<keyword evidence="2" id="KW-1185">Reference proteome</keyword>
<organism evidence="1 2">
    <name type="scientific">Streptomyces flaveus</name>
    <dbReference type="NCBI Taxonomy" id="66370"/>
    <lineage>
        <taxon>Bacteria</taxon>
        <taxon>Bacillati</taxon>
        <taxon>Actinomycetota</taxon>
        <taxon>Actinomycetes</taxon>
        <taxon>Kitasatosporales</taxon>
        <taxon>Streptomycetaceae</taxon>
        <taxon>Streptomyces</taxon>
        <taxon>Streptomyces aurantiacus group</taxon>
    </lineage>
</organism>
<evidence type="ECO:0000313" key="1">
    <source>
        <dbReference type="EMBL" id="GGK85911.1"/>
    </source>
</evidence>
<evidence type="ECO:0000313" key="2">
    <source>
        <dbReference type="Proteomes" id="UP000637788"/>
    </source>
</evidence>
<dbReference type="EMBL" id="BMPQ01000015">
    <property type="protein sequence ID" value="GGK85911.1"/>
    <property type="molecule type" value="Genomic_DNA"/>
</dbReference>
<accession>A0A917R2I5</accession>
<reference evidence="1" key="1">
    <citation type="journal article" date="2014" name="Int. J. Syst. Evol. Microbiol.">
        <title>Complete genome sequence of Corynebacterium casei LMG S-19264T (=DSM 44701T), isolated from a smear-ripened cheese.</title>
        <authorList>
            <consortium name="US DOE Joint Genome Institute (JGI-PGF)"/>
            <person name="Walter F."/>
            <person name="Albersmeier A."/>
            <person name="Kalinowski J."/>
            <person name="Ruckert C."/>
        </authorList>
    </citation>
    <scope>NUCLEOTIDE SEQUENCE</scope>
    <source>
        <strain evidence="1">JCM 3035</strain>
    </source>
</reference>
<reference evidence="1" key="2">
    <citation type="submission" date="2020-09" db="EMBL/GenBank/DDBJ databases">
        <authorList>
            <person name="Sun Q."/>
            <person name="Ohkuma M."/>
        </authorList>
    </citation>
    <scope>NUCLEOTIDE SEQUENCE</scope>
    <source>
        <strain evidence="1">JCM 3035</strain>
    </source>
</reference>
<gene>
    <name evidence="1" type="ORF">GCM10010094_53940</name>
</gene>
<protein>
    <submittedName>
        <fullName evidence="1">Uncharacterized protein</fullName>
    </submittedName>
</protein>
<dbReference type="Proteomes" id="UP000637788">
    <property type="component" value="Unassembled WGS sequence"/>
</dbReference>
<sequence length="140" mass="15554">MTEPEFDLHPKASPEVIAKREALAQQVCRELERIGFPVYRGDLTGYPDNQVGAEVHVEPFIDGGVYVDWKTSAELRDAALDLFEQGIDYENPPPLSRHYNTVLKHMEAALLGILAPAGFEIEQPDPHGHGSMIQVTGYRG</sequence>
<name>A0A917R2I5_9ACTN</name>
<proteinExistence type="predicted"/>
<dbReference type="RefSeq" id="WP_189324426.1">
    <property type="nucleotide sequence ID" value="NZ_BMPQ01000015.1"/>
</dbReference>
<comment type="caution">
    <text evidence="1">The sequence shown here is derived from an EMBL/GenBank/DDBJ whole genome shotgun (WGS) entry which is preliminary data.</text>
</comment>